<reference evidence="1" key="1">
    <citation type="submission" date="2017-05" db="UniProtKB">
        <authorList>
            <consortium name="EnsemblMetazoa"/>
        </authorList>
    </citation>
    <scope>IDENTIFICATION</scope>
</reference>
<proteinExistence type="predicted"/>
<dbReference type="EnsemblMetazoa" id="Aqu2.1.13185_001">
    <property type="protein sequence ID" value="Aqu2.1.13185_001"/>
    <property type="gene ID" value="Aqu2.1.13185"/>
</dbReference>
<name>A0A1X7TF93_AMPQE</name>
<organism evidence="1">
    <name type="scientific">Amphimedon queenslandica</name>
    <name type="common">Sponge</name>
    <dbReference type="NCBI Taxonomy" id="400682"/>
    <lineage>
        <taxon>Eukaryota</taxon>
        <taxon>Metazoa</taxon>
        <taxon>Porifera</taxon>
        <taxon>Demospongiae</taxon>
        <taxon>Heteroscleromorpha</taxon>
        <taxon>Haplosclerida</taxon>
        <taxon>Niphatidae</taxon>
        <taxon>Amphimedon</taxon>
    </lineage>
</organism>
<accession>A0A1X7TF93</accession>
<protein>
    <submittedName>
        <fullName evidence="1">Uncharacterized protein</fullName>
    </submittedName>
</protein>
<sequence>MAAKPDDVVIPIELEDLFLGGLGDPNSRPSLHALSEFLGDLGGPDGQPSLHAFSEFLEGLSGTMMSDMSVFIMNN</sequence>
<evidence type="ECO:0000313" key="1">
    <source>
        <dbReference type="EnsemblMetazoa" id="Aqu2.1.13185_001"/>
    </source>
</evidence>
<dbReference type="EnsemblMetazoa" id="Aqu2.1.03134_001">
    <property type="protein sequence ID" value="Aqu2.1.03134_001"/>
    <property type="gene ID" value="Aqu2.1.03134"/>
</dbReference>
<dbReference type="AlphaFoldDB" id="A0A1X7TF93"/>